<evidence type="ECO:0000313" key="2">
    <source>
        <dbReference type="Proteomes" id="UP000308600"/>
    </source>
</evidence>
<name>A0ACD3A2D4_9AGAR</name>
<accession>A0ACD3A2D4</accession>
<dbReference type="Proteomes" id="UP000308600">
    <property type="component" value="Unassembled WGS sequence"/>
</dbReference>
<keyword evidence="2" id="KW-1185">Reference proteome</keyword>
<organism evidence="1 2">
    <name type="scientific">Pluteus cervinus</name>
    <dbReference type="NCBI Taxonomy" id="181527"/>
    <lineage>
        <taxon>Eukaryota</taxon>
        <taxon>Fungi</taxon>
        <taxon>Dikarya</taxon>
        <taxon>Basidiomycota</taxon>
        <taxon>Agaricomycotina</taxon>
        <taxon>Agaricomycetes</taxon>
        <taxon>Agaricomycetidae</taxon>
        <taxon>Agaricales</taxon>
        <taxon>Pluteineae</taxon>
        <taxon>Pluteaceae</taxon>
        <taxon>Pluteus</taxon>
    </lineage>
</organism>
<feature type="non-terminal residue" evidence="1">
    <location>
        <position position="1"/>
    </location>
</feature>
<proteinExistence type="predicted"/>
<dbReference type="EMBL" id="ML208844">
    <property type="protein sequence ID" value="TFK60023.1"/>
    <property type="molecule type" value="Genomic_DNA"/>
</dbReference>
<protein>
    <submittedName>
        <fullName evidence="1">Uncharacterized protein</fullName>
    </submittedName>
</protein>
<sequence length="310" mass="33791">ITDKDGRALVIFAGVPHKDEGWKEVIRKAAKTMASVRDDGLAAGALPLDVQSHRRGEFVALPVGVSHGNGRLQPGNLLQPPERQEFVNRLLSDPSIRRIAGFQSSVFSYYAPKLYGHFCHRLRRLFEHDPSLEGNFANSVFPATSFNLGPRTVALDHTDAGNVGYGLCALVSLGEFDSQKGGHLILFDLGLVVPFPSSSVALLPSGILRHGNTTIQDHEQRYSIAQYCAGGLLRWVDYGYKTATAHTANLKKSGAKAQAVLAALNGTHEERVRDALGLFSRVDELELDRVSTFQRFGSFLKGKGNQGGRE</sequence>
<evidence type="ECO:0000313" key="1">
    <source>
        <dbReference type="EMBL" id="TFK60023.1"/>
    </source>
</evidence>
<reference evidence="1 2" key="1">
    <citation type="journal article" date="2019" name="Nat. Ecol. Evol.">
        <title>Megaphylogeny resolves global patterns of mushroom evolution.</title>
        <authorList>
            <person name="Varga T."/>
            <person name="Krizsan K."/>
            <person name="Foldi C."/>
            <person name="Dima B."/>
            <person name="Sanchez-Garcia M."/>
            <person name="Sanchez-Ramirez S."/>
            <person name="Szollosi G.J."/>
            <person name="Szarkandi J.G."/>
            <person name="Papp V."/>
            <person name="Albert L."/>
            <person name="Andreopoulos W."/>
            <person name="Angelini C."/>
            <person name="Antonin V."/>
            <person name="Barry K.W."/>
            <person name="Bougher N.L."/>
            <person name="Buchanan P."/>
            <person name="Buyck B."/>
            <person name="Bense V."/>
            <person name="Catcheside P."/>
            <person name="Chovatia M."/>
            <person name="Cooper J."/>
            <person name="Damon W."/>
            <person name="Desjardin D."/>
            <person name="Finy P."/>
            <person name="Geml J."/>
            <person name="Haridas S."/>
            <person name="Hughes K."/>
            <person name="Justo A."/>
            <person name="Karasinski D."/>
            <person name="Kautmanova I."/>
            <person name="Kiss B."/>
            <person name="Kocsube S."/>
            <person name="Kotiranta H."/>
            <person name="LaButti K.M."/>
            <person name="Lechner B.E."/>
            <person name="Liimatainen K."/>
            <person name="Lipzen A."/>
            <person name="Lukacs Z."/>
            <person name="Mihaltcheva S."/>
            <person name="Morgado L.N."/>
            <person name="Niskanen T."/>
            <person name="Noordeloos M.E."/>
            <person name="Ohm R.A."/>
            <person name="Ortiz-Santana B."/>
            <person name="Ovrebo C."/>
            <person name="Racz N."/>
            <person name="Riley R."/>
            <person name="Savchenko A."/>
            <person name="Shiryaev A."/>
            <person name="Soop K."/>
            <person name="Spirin V."/>
            <person name="Szebenyi C."/>
            <person name="Tomsovsky M."/>
            <person name="Tulloss R.E."/>
            <person name="Uehling J."/>
            <person name="Grigoriev I.V."/>
            <person name="Vagvolgyi C."/>
            <person name="Papp T."/>
            <person name="Martin F.M."/>
            <person name="Miettinen O."/>
            <person name="Hibbett D.S."/>
            <person name="Nagy L.G."/>
        </authorList>
    </citation>
    <scope>NUCLEOTIDE SEQUENCE [LARGE SCALE GENOMIC DNA]</scope>
    <source>
        <strain evidence="1 2">NL-1719</strain>
    </source>
</reference>
<gene>
    <name evidence="1" type="ORF">BDN72DRAFT_779930</name>
</gene>